<protein>
    <recommendedName>
        <fullName evidence="10">Rieske domain-containing protein</fullName>
    </recommendedName>
</protein>
<evidence type="ECO:0000256" key="7">
    <source>
        <dbReference type="ARBA" id="ARBA00023002"/>
    </source>
</evidence>
<dbReference type="GO" id="GO:0005737">
    <property type="term" value="C:cytoplasm"/>
    <property type="evidence" value="ECO:0007669"/>
    <property type="project" value="TreeGrafter"/>
</dbReference>
<evidence type="ECO:0000259" key="10">
    <source>
        <dbReference type="PROSITE" id="PS51296"/>
    </source>
</evidence>
<evidence type="ECO:0000256" key="8">
    <source>
        <dbReference type="ARBA" id="ARBA00023004"/>
    </source>
</evidence>
<name>A0A2A9PDB5_OPHUN</name>
<gene>
    <name evidence="11" type="ORF">XA68_13078</name>
</gene>
<comment type="caution">
    <text evidence="11">The sequence shown here is derived from an EMBL/GenBank/DDBJ whole genome shotgun (WGS) entry which is preliminary data.</text>
</comment>
<comment type="similarity">
    <text evidence="2">Belongs to the FAD-dependent oxidoreductase family.</text>
</comment>
<dbReference type="STRING" id="268505.A0A2A9PDB5"/>
<dbReference type="InterPro" id="IPR016156">
    <property type="entry name" value="FAD/NAD-linked_Rdtase_dimer_sf"/>
</dbReference>
<dbReference type="Gene3D" id="3.30.390.30">
    <property type="match status" value="1"/>
</dbReference>
<evidence type="ECO:0000256" key="5">
    <source>
        <dbReference type="ARBA" id="ARBA00022723"/>
    </source>
</evidence>
<dbReference type="Proteomes" id="UP000037136">
    <property type="component" value="Unassembled WGS sequence"/>
</dbReference>
<evidence type="ECO:0000256" key="3">
    <source>
        <dbReference type="ARBA" id="ARBA00022630"/>
    </source>
</evidence>
<dbReference type="Pfam" id="PF14759">
    <property type="entry name" value="Reductase_C"/>
    <property type="match status" value="1"/>
</dbReference>
<dbReference type="PANTHER" id="PTHR43557:SF2">
    <property type="entry name" value="RIESKE DOMAIN-CONTAINING PROTEIN-RELATED"/>
    <property type="match status" value="1"/>
</dbReference>
<evidence type="ECO:0000313" key="11">
    <source>
        <dbReference type="EMBL" id="PFH58893.1"/>
    </source>
</evidence>
<accession>A0A2A9PDB5</accession>
<dbReference type="InterPro" id="IPR017941">
    <property type="entry name" value="Rieske_2Fe-2S"/>
</dbReference>
<evidence type="ECO:0000256" key="2">
    <source>
        <dbReference type="ARBA" id="ARBA00006442"/>
    </source>
</evidence>
<dbReference type="GO" id="GO:0016651">
    <property type="term" value="F:oxidoreductase activity, acting on NAD(P)H"/>
    <property type="evidence" value="ECO:0007669"/>
    <property type="project" value="TreeGrafter"/>
</dbReference>
<dbReference type="PROSITE" id="PS51296">
    <property type="entry name" value="RIESKE"/>
    <property type="match status" value="1"/>
</dbReference>
<dbReference type="InterPro" id="IPR028202">
    <property type="entry name" value="Reductase_C"/>
</dbReference>
<dbReference type="Gene3D" id="3.50.50.60">
    <property type="entry name" value="FAD/NAD(P)-binding domain"/>
    <property type="match status" value="2"/>
</dbReference>
<evidence type="ECO:0000256" key="1">
    <source>
        <dbReference type="ARBA" id="ARBA00001974"/>
    </source>
</evidence>
<dbReference type="InterPro" id="IPR050446">
    <property type="entry name" value="FAD-oxidoreductase/Apoptosis"/>
</dbReference>
<dbReference type="GO" id="GO:0051537">
    <property type="term" value="F:2 iron, 2 sulfur cluster binding"/>
    <property type="evidence" value="ECO:0007669"/>
    <property type="project" value="UniProtKB-KW"/>
</dbReference>
<keyword evidence="4" id="KW-0001">2Fe-2S</keyword>
<dbReference type="EMBL" id="LAZP02000246">
    <property type="protein sequence ID" value="PFH58893.1"/>
    <property type="molecule type" value="Genomic_DNA"/>
</dbReference>
<comment type="cofactor">
    <cofactor evidence="1">
        <name>FAD</name>
        <dbReference type="ChEBI" id="CHEBI:57692"/>
    </cofactor>
</comment>
<reference evidence="11 12" key="2">
    <citation type="journal article" date="2017" name="Sci. Rep.">
        <title>Ant-infecting Ophiocordyceps genomes reveal a high diversity of potential behavioral manipulation genes and a possible major role for enterotoxins.</title>
        <authorList>
            <person name="de Bekker C."/>
            <person name="Ohm R.A."/>
            <person name="Evans H.C."/>
            <person name="Brachmann A."/>
            <person name="Hughes D.P."/>
        </authorList>
    </citation>
    <scope>NUCLEOTIDE SEQUENCE [LARGE SCALE GENOMIC DNA]</scope>
    <source>
        <strain evidence="11 12">SC16a</strain>
    </source>
</reference>
<dbReference type="GO" id="GO:0046872">
    <property type="term" value="F:metal ion binding"/>
    <property type="evidence" value="ECO:0007669"/>
    <property type="project" value="UniProtKB-KW"/>
</dbReference>
<sequence length="547" mass="57821">MEKEFKLKDISSLSLAPGMKREVEVEGLKDAKVLLLNAAGKIQAVGARCTHYGAPLAKGVLTSSGRLTCPWHGACFNASSGDIEDAPALDALPVFAVSERDGAVFITGDESAILSSRRNPILGCSAATETKSDRVVVVGGGSGTMGLIQGLRERGYAGSVTVISRERYLPIDRPKLSKALITDPAKLALRDRSWFEMASIDWVEGEVVSVDLAARSVSTKDGSVFPFNKLVLAMGGAPRTLPLQGFSVLGNIFTLRTVPDAKAIVDAMGEKKGKKIVIIGSSFIGMEAAIATCKDNSVTVVDMAKTPLERVLGEQVGEGIRKIAESKGVKFQLGASIDKAEPSTSDQSKVGAVCLKDGTRLEADLVILGVGVAPATEFLRDNSVLRLEQDGSIRTDNNFEVAGLKDIYALGDIATHPYNGPGGEGKPVRIEHWNVAQNSGRTAAAHIAQRPDGHGHPSIPVFWSALGAQLRYCGHPANGWDELVLHGDVAEAKFVAYYAKGETVVAMASMGMDPAMAQSVELMTLGKMPSKSQLKGGLDIMDVGVPE</sequence>
<dbReference type="PRINTS" id="PR00368">
    <property type="entry name" value="FADPNR"/>
</dbReference>
<dbReference type="InterPro" id="IPR023753">
    <property type="entry name" value="FAD/NAD-binding_dom"/>
</dbReference>
<keyword evidence="8" id="KW-0408">Iron</keyword>
<dbReference type="PANTHER" id="PTHR43557">
    <property type="entry name" value="APOPTOSIS-INDUCING FACTOR 1"/>
    <property type="match status" value="1"/>
</dbReference>
<dbReference type="AlphaFoldDB" id="A0A2A9PDB5"/>
<keyword evidence="12" id="KW-1185">Reference proteome</keyword>
<dbReference type="PRINTS" id="PR00411">
    <property type="entry name" value="PNDRDTASEI"/>
</dbReference>
<feature type="domain" description="Rieske" evidence="10">
    <location>
        <begin position="7"/>
        <end position="106"/>
    </location>
</feature>
<evidence type="ECO:0000256" key="4">
    <source>
        <dbReference type="ARBA" id="ARBA00022714"/>
    </source>
</evidence>
<reference evidence="11 12" key="1">
    <citation type="journal article" date="2015" name="BMC Genomics">
        <title>Gene expression during zombie ant biting behavior reflects the complexity underlying fungal parasitic behavioral manipulation.</title>
        <authorList>
            <person name="de Bekker C."/>
            <person name="Ohm R.A."/>
            <person name="Loreto R.G."/>
            <person name="Sebastian A."/>
            <person name="Albert I."/>
            <person name="Merrow M."/>
            <person name="Brachmann A."/>
            <person name="Hughes D.P."/>
        </authorList>
    </citation>
    <scope>NUCLEOTIDE SEQUENCE [LARGE SCALE GENOMIC DNA]</scope>
    <source>
        <strain evidence="11 12">SC16a</strain>
    </source>
</reference>
<dbReference type="SUPFAM" id="SSF55424">
    <property type="entry name" value="FAD/NAD-linked reductases, dimerisation (C-terminal) domain"/>
    <property type="match status" value="1"/>
</dbReference>
<dbReference type="Pfam" id="PF07992">
    <property type="entry name" value="Pyr_redox_2"/>
    <property type="match status" value="1"/>
</dbReference>
<dbReference type="SUPFAM" id="SSF51905">
    <property type="entry name" value="FAD/NAD(P)-binding domain"/>
    <property type="match status" value="2"/>
</dbReference>
<evidence type="ECO:0000256" key="6">
    <source>
        <dbReference type="ARBA" id="ARBA00022827"/>
    </source>
</evidence>
<evidence type="ECO:0000313" key="12">
    <source>
        <dbReference type="Proteomes" id="UP000037136"/>
    </source>
</evidence>
<keyword evidence="6" id="KW-0274">FAD</keyword>
<keyword evidence="3" id="KW-0285">Flavoprotein</keyword>
<organism evidence="11 12">
    <name type="scientific">Ophiocordyceps unilateralis</name>
    <name type="common">Zombie-ant fungus</name>
    <name type="synonym">Torrubia unilateralis</name>
    <dbReference type="NCBI Taxonomy" id="268505"/>
    <lineage>
        <taxon>Eukaryota</taxon>
        <taxon>Fungi</taxon>
        <taxon>Dikarya</taxon>
        <taxon>Ascomycota</taxon>
        <taxon>Pezizomycotina</taxon>
        <taxon>Sordariomycetes</taxon>
        <taxon>Hypocreomycetidae</taxon>
        <taxon>Hypocreales</taxon>
        <taxon>Ophiocordycipitaceae</taxon>
        <taxon>Ophiocordyceps</taxon>
    </lineage>
</organism>
<keyword evidence="5" id="KW-0479">Metal-binding</keyword>
<dbReference type="InterPro" id="IPR036922">
    <property type="entry name" value="Rieske_2Fe-2S_sf"/>
</dbReference>
<dbReference type="InterPro" id="IPR036188">
    <property type="entry name" value="FAD/NAD-bd_sf"/>
</dbReference>
<dbReference type="CDD" id="cd03478">
    <property type="entry name" value="Rieske_AIFL_N"/>
    <property type="match status" value="1"/>
</dbReference>
<keyword evidence="9" id="KW-0411">Iron-sulfur</keyword>
<dbReference type="Gene3D" id="2.102.10.10">
    <property type="entry name" value="Rieske [2Fe-2S] iron-sulphur domain"/>
    <property type="match status" value="1"/>
</dbReference>
<keyword evidence="7" id="KW-0560">Oxidoreductase</keyword>
<evidence type="ECO:0000256" key="9">
    <source>
        <dbReference type="ARBA" id="ARBA00023014"/>
    </source>
</evidence>
<proteinExistence type="inferred from homology"/>
<dbReference type="SUPFAM" id="SSF50022">
    <property type="entry name" value="ISP domain"/>
    <property type="match status" value="1"/>
</dbReference>
<dbReference type="OrthoDB" id="6029at2759"/>
<dbReference type="Pfam" id="PF00355">
    <property type="entry name" value="Rieske"/>
    <property type="match status" value="1"/>
</dbReference>